<evidence type="ECO:0000256" key="1">
    <source>
        <dbReference type="SAM" id="Phobius"/>
    </source>
</evidence>
<dbReference type="EMBL" id="VSRR010055406">
    <property type="protein sequence ID" value="MPC80920.1"/>
    <property type="molecule type" value="Genomic_DNA"/>
</dbReference>
<keyword evidence="1" id="KW-1133">Transmembrane helix</keyword>
<sequence>MEENKSPGGTISHNTSVIVGNETMISDSIADNPDRHYYQIVYGSFILVILATSLIRGFSFMKVIIVHLSF</sequence>
<comment type="caution">
    <text evidence="2">The sequence shown here is derived from an EMBL/GenBank/DDBJ whole genome shotgun (WGS) entry which is preliminary data.</text>
</comment>
<keyword evidence="1" id="KW-0472">Membrane</keyword>
<evidence type="ECO:0000313" key="3">
    <source>
        <dbReference type="Proteomes" id="UP000324222"/>
    </source>
</evidence>
<organism evidence="2 3">
    <name type="scientific">Portunus trituberculatus</name>
    <name type="common">Swimming crab</name>
    <name type="synonym">Neptunus trituberculatus</name>
    <dbReference type="NCBI Taxonomy" id="210409"/>
    <lineage>
        <taxon>Eukaryota</taxon>
        <taxon>Metazoa</taxon>
        <taxon>Ecdysozoa</taxon>
        <taxon>Arthropoda</taxon>
        <taxon>Crustacea</taxon>
        <taxon>Multicrustacea</taxon>
        <taxon>Malacostraca</taxon>
        <taxon>Eumalacostraca</taxon>
        <taxon>Eucarida</taxon>
        <taxon>Decapoda</taxon>
        <taxon>Pleocyemata</taxon>
        <taxon>Brachyura</taxon>
        <taxon>Eubrachyura</taxon>
        <taxon>Portunoidea</taxon>
        <taxon>Portunidae</taxon>
        <taxon>Portuninae</taxon>
        <taxon>Portunus</taxon>
    </lineage>
</organism>
<dbReference type="Proteomes" id="UP000324222">
    <property type="component" value="Unassembled WGS sequence"/>
</dbReference>
<keyword evidence="1" id="KW-0812">Transmembrane</keyword>
<proteinExistence type="predicted"/>
<feature type="transmembrane region" description="Helical" evidence="1">
    <location>
        <begin position="36"/>
        <end position="55"/>
    </location>
</feature>
<evidence type="ECO:0000313" key="2">
    <source>
        <dbReference type="EMBL" id="MPC80920.1"/>
    </source>
</evidence>
<accession>A0A5B7I8S6</accession>
<dbReference type="OrthoDB" id="6500128at2759"/>
<name>A0A5B7I8S6_PORTR</name>
<reference evidence="2 3" key="1">
    <citation type="submission" date="2019-05" db="EMBL/GenBank/DDBJ databases">
        <title>Another draft genome of Portunus trituberculatus and its Hox gene families provides insights of decapod evolution.</title>
        <authorList>
            <person name="Jeong J.-H."/>
            <person name="Song I."/>
            <person name="Kim S."/>
            <person name="Choi T."/>
            <person name="Kim D."/>
            <person name="Ryu S."/>
            <person name="Kim W."/>
        </authorList>
    </citation>
    <scope>NUCLEOTIDE SEQUENCE [LARGE SCALE GENOMIC DNA]</scope>
    <source>
        <tissue evidence="2">Muscle</tissue>
    </source>
</reference>
<dbReference type="AlphaFoldDB" id="A0A5B7I8S6"/>
<gene>
    <name evidence="2" type="primary">ABCC5_0</name>
    <name evidence="2" type="ORF">E2C01_075518</name>
</gene>
<protein>
    <submittedName>
        <fullName evidence="2">Multidrug resistance-associated protein 5</fullName>
    </submittedName>
</protein>
<keyword evidence="3" id="KW-1185">Reference proteome</keyword>